<dbReference type="GeneID" id="36573971"/>
<dbReference type="STRING" id="857342.A0A2T3AWM9"/>
<keyword evidence="3" id="KW-1185">Reference proteome</keyword>
<feature type="compositionally biased region" description="Basic and acidic residues" evidence="1">
    <location>
        <begin position="201"/>
        <end position="214"/>
    </location>
</feature>
<dbReference type="Proteomes" id="UP000241818">
    <property type="component" value="Unassembled WGS sequence"/>
</dbReference>
<evidence type="ECO:0000313" key="2">
    <source>
        <dbReference type="EMBL" id="PSS13082.1"/>
    </source>
</evidence>
<accession>A0A2T3AWM9</accession>
<organism evidence="2 3">
    <name type="scientific">Amorphotheca resinae ATCC 22711</name>
    <dbReference type="NCBI Taxonomy" id="857342"/>
    <lineage>
        <taxon>Eukaryota</taxon>
        <taxon>Fungi</taxon>
        <taxon>Dikarya</taxon>
        <taxon>Ascomycota</taxon>
        <taxon>Pezizomycotina</taxon>
        <taxon>Leotiomycetes</taxon>
        <taxon>Helotiales</taxon>
        <taxon>Amorphothecaceae</taxon>
        <taxon>Amorphotheca</taxon>
    </lineage>
</organism>
<dbReference type="RefSeq" id="XP_024719073.1">
    <property type="nucleotide sequence ID" value="XM_024865890.1"/>
</dbReference>
<evidence type="ECO:0000313" key="3">
    <source>
        <dbReference type="Proteomes" id="UP000241818"/>
    </source>
</evidence>
<feature type="compositionally biased region" description="Basic and acidic residues" evidence="1">
    <location>
        <begin position="118"/>
        <end position="142"/>
    </location>
</feature>
<evidence type="ECO:0000256" key="1">
    <source>
        <dbReference type="SAM" id="MobiDB-lite"/>
    </source>
</evidence>
<name>A0A2T3AWM9_AMORE</name>
<feature type="region of interest" description="Disordered" evidence="1">
    <location>
        <begin position="70"/>
        <end position="214"/>
    </location>
</feature>
<dbReference type="InParanoid" id="A0A2T3AWM9"/>
<reference evidence="2 3" key="1">
    <citation type="journal article" date="2018" name="New Phytol.">
        <title>Comparative genomics and transcriptomics depict ericoid mycorrhizal fungi as versatile saprotrophs and plant mutualists.</title>
        <authorList>
            <person name="Martino E."/>
            <person name="Morin E."/>
            <person name="Grelet G.A."/>
            <person name="Kuo A."/>
            <person name="Kohler A."/>
            <person name="Daghino S."/>
            <person name="Barry K.W."/>
            <person name="Cichocki N."/>
            <person name="Clum A."/>
            <person name="Dockter R.B."/>
            <person name="Hainaut M."/>
            <person name="Kuo R.C."/>
            <person name="LaButti K."/>
            <person name="Lindahl B.D."/>
            <person name="Lindquist E.A."/>
            <person name="Lipzen A."/>
            <person name="Khouja H.R."/>
            <person name="Magnuson J."/>
            <person name="Murat C."/>
            <person name="Ohm R.A."/>
            <person name="Singer S.W."/>
            <person name="Spatafora J.W."/>
            <person name="Wang M."/>
            <person name="Veneault-Fourrey C."/>
            <person name="Henrissat B."/>
            <person name="Grigoriev I.V."/>
            <person name="Martin F.M."/>
            <person name="Perotto S."/>
        </authorList>
    </citation>
    <scope>NUCLEOTIDE SEQUENCE [LARGE SCALE GENOMIC DNA]</scope>
    <source>
        <strain evidence="2 3">ATCC 22711</strain>
    </source>
</reference>
<protein>
    <submittedName>
        <fullName evidence="2">Uncharacterized protein</fullName>
    </submittedName>
</protein>
<feature type="compositionally biased region" description="Basic and acidic residues" evidence="1">
    <location>
        <begin position="73"/>
        <end position="99"/>
    </location>
</feature>
<gene>
    <name evidence="2" type="ORF">M430DRAFT_29642</name>
</gene>
<dbReference type="OrthoDB" id="4590707at2759"/>
<feature type="compositionally biased region" description="Polar residues" evidence="1">
    <location>
        <begin position="166"/>
        <end position="176"/>
    </location>
</feature>
<feature type="compositionally biased region" description="Polar residues" evidence="1">
    <location>
        <begin position="183"/>
        <end position="193"/>
    </location>
</feature>
<sequence length="214" mass="23113">MAFLRATAFRSCFRAARPTVARPQLWQQVARRGYATGAHGSAQTSGDAPWALGAVVVTVPTCWYILQGSETSDGDHGKSHGHKEETKEQPKTEPEEKPQEQPQTEPEEKPQEQPQTEPEEKPQEQPKAEPEEKPQEDKKDDAAESGEGGPKDEPAASKPAGGPGTQSGKQEGLSNTDTKHSTDITNDPEQSNKGEGMPETAKAKGTIDPKRPQA</sequence>
<dbReference type="AlphaFoldDB" id="A0A2T3AWM9"/>
<dbReference type="EMBL" id="KZ679014">
    <property type="protein sequence ID" value="PSS13082.1"/>
    <property type="molecule type" value="Genomic_DNA"/>
</dbReference>
<proteinExistence type="predicted"/>